<dbReference type="SUPFAM" id="SSF53098">
    <property type="entry name" value="Ribonuclease H-like"/>
    <property type="match status" value="1"/>
</dbReference>
<dbReference type="Pfam" id="PF01609">
    <property type="entry name" value="DDE_Tnp_1"/>
    <property type="match status" value="1"/>
</dbReference>
<dbReference type="PANTHER" id="PTHR34614">
    <property type="match status" value="1"/>
</dbReference>
<proteinExistence type="predicted"/>
<dbReference type="Gene3D" id="3.90.350.10">
    <property type="entry name" value="Transposase Inhibitor Protein From Tn5, Chain A, domain 1"/>
    <property type="match status" value="1"/>
</dbReference>
<dbReference type="InterPro" id="IPR047654">
    <property type="entry name" value="IS1634_transpos"/>
</dbReference>
<dbReference type="GO" id="GO:0006313">
    <property type="term" value="P:DNA transposition"/>
    <property type="evidence" value="ECO:0007669"/>
    <property type="project" value="InterPro"/>
</dbReference>
<dbReference type="GO" id="GO:0003677">
    <property type="term" value="F:DNA binding"/>
    <property type="evidence" value="ECO:0007669"/>
    <property type="project" value="InterPro"/>
</dbReference>
<sequence>MCYNIINIYDLGDVAMFIRTKTFKNKDGTTRTYLQLAESYRVGNKTRQRVLLNLGRLEEMQEGQIDRLIEQLARFSKEQWIKAKITENADVRWTKQWGPEIIFRHLWLELGLKDMLNDISYKLGIKVPLEEAIYAMVLNRLCDPQSKLGVSEWVKSVYRPEFEQLQLHHYYAGLDVLAEHKDQIEVELFERVRDLFNIDLDLVFWDTTSTYFEGKGPGDLAHYGYSKDKRADRLQIMVGILMTKEGIPVTHQIFPGNTNDVETFKAALDDLRNRFNVNRVIMVGDRGMVSKKVIKNIQDAGLEYIVGIRMRRMRNISEMLSWKARYINVKPNLKVKEVRVQDRARYILCYSPESAKRDRLARETMLAKLEAKLLTDGGVKNLVGNRGYRRYIKVEGKAHIIDQEALKREARFNGKFLLCTNSKLPTDQVAIAYKELWRVERAFRELKSGLDLRPVYHWKDSRVRGHIMVCFLALVLESALIKKLSDIW</sequence>
<evidence type="ECO:0000313" key="2">
    <source>
        <dbReference type="EMBL" id="CCO07744.1"/>
    </source>
</evidence>
<dbReference type="STRING" id="1121428.DESHY_130004"/>
<feature type="domain" description="Transposase IS4-like" evidence="1">
    <location>
        <begin position="212"/>
        <end position="476"/>
    </location>
</feature>
<accession>K8DY96</accession>
<protein>
    <submittedName>
        <fullName evidence="2">Transposase</fullName>
    </submittedName>
</protein>
<gene>
    <name evidence="2" type="ORF">DESHY_130004</name>
</gene>
<name>K8DY96_9FIRM</name>
<evidence type="ECO:0000259" key="1">
    <source>
        <dbReference type="Pfam" id="PF01609"/>
    </source>
</evidence>
<dbReference type="Proteomes" id="UP000009315">
    <property type="component" value="Unassembled WGS sequence"/>
</dbReference>
<dbReference type="NCBIfam" id="NF033559">
    <property type="entry name" value="transpos_IS1634"/>
    <property type="match status" value="1"/>
</dbReference>
<keyword evidence="3" id="KW-1185">Reference proteome</keyword>
<organism evidence="2 3">
    <name type="scientific">Desulforamulus hydrothermalis Lam5 = DSM 18033</name>
    <dbReference type="NCBI Taxonomy" id="1121428"/>
    <lineage>
        <taxon>Bacteria</taxon>
        <taxon>Bacillati</taxon>
        <taxon>Bacillota</taxon>
        <taxon>Clostridia</taxon>
        <taxon>Eubacteriales</taxon>
        <taxon>Peptococcaceae</taxon>
        <taxon>Desulforamulus</taxon>
    </lineage>
</organism>
<dbReference type="PANTHER" id="PTHR34614:SF2">
    <property type="entry name" value="TRANSPOSASE IS4-LIKE DOMAIN-CONTAINING PROTEIN"/>
    <property type="match status" value="1"/>
</dbReference>
<dbReference type="InterPro" id="IPR012337">
    <property type="entry name" value="RNaseH-like_sf"/>
</dbReference>
<reference evidence="2 3" key="1">
    <citation type="journal article" date="2013" name="Genome Announc.">
        <title>Genome Sequence of the Sulfate-Reducing Bacterium Desulfotomaculum hydrothermale Lam5(T).</title>
        <authorList>
            <person name="Amin O."/>
            <person name="Fardeau M.L."/>
            <person name="Valette O."/>
            <person name="Hirschler-Rea A."/>
            <person name="Barbe V."/>
            <person name="Medigue C."/>
            <person name="Vacherie B."/>
            <person name="Ollivier B."/>
            <person name="Bertin P.N."/>
            <person name="Dolla A."/>
        </authorList>
    </citation>
    <scope>NUCLEOTIDE SEQUENCE [LARGE SCALE GENOMIC DNA]</scope>
    <source>
        <strain evidence="3">Lam5 / DSM 18033</strain>
    </source>
</reference>
<dbReference type="AlphaFoldDB" id="K8DY96"/>
<dbReference type="eggNOG" id="COG5421">
    <property type="taxonomic scope" value="Bacteria"/>
</dbReference>
<dbReference type="InterPro" id="IPR002559">
    <property type="entry name" value="Transposase_11"/>
</dbReference>
<evidence type="ECO:0000313" key="3">
    <source>
        <dbReference type="Proteomes" id="UP000009315"/>
    </source>
</evidence>
<dbReference type="GO" id="GO:0004803">
    <property type="term" value="F:transposase activity"/>
    <property type="evidence" value="ECO:0007669"/>
    <property type="project" value="InterPro"/>
</dbReference>
<dbReference type="EMBL" id="CAOS01000005">
    <property type="protein sequence ID" value="CCO07744.1"/>
    <property type="molecule type" value="Genomic_DNA"/>
</dbReference>
<comment type="caution">
    <text evidence="2">The sequence shown here is derived from an EMBL/GenBank/DDBJ whole genome shotgun (WGS) entry which is preliminary data.</text>
</comment>